<protein>
    <submittedName>
        <fullName evidence="1">Uncharacterized protein</fullName>
    </submittedName>
</protein>
<dbReference type="RefSeq" id="WP_379882799.1">
    <property type="nucleotide sequence ID" value="NZ_JBHPON010000002.1"/>
</dbReference>
<reference evidence="1 2" key="1">
    <citation type="submission" date="2024-09" db="EMBL/GenBank/DDBJ databases">
        <authorList>
            <person name="Zhang Z.-H."/>
        </authorList>
    </citation>
    <scope>NUCLEOTIDE SEQUENCE [LARGE SCALE GENOMIC DNA]</scope>
    <source>
        <strain evidence="1 2">HHTR114</strain>
    </source>
</reference>
<name>A0ABW1KZ58_9PROT</name>
<gene>
    <name evidence="1" type="ORF">ACFMB1_10515</name>
</gene>
<evidence type="ECO:0000313" key="1">
    <source>
        <dbReference type="EMBL" id="MFC6035978.1"/>
    </source>
</evidence>
<organism evidence="1 2">
    <name type="scientific">Hyphococcus aureus</name>
    <dbReference type="NCBI Taxonomy" id="2666033"/>
    <lineage>
        <taxon>Bacteria</taxon>
        <taxon>Pseudomonadati</taxon>
        <taxon>Pseudomonadota</taxon>
        <taxon>Alphaproteobacteria</taxon>
        <taxon>Parvularculales</taxon>
        <taxon>Parvularculaceae</taxon>
        <taxon>Hyphococcus</taxon>
    </lineage>
</organism>
<comment type="caution">
    <text evidence="1">The sequence shown here is derived from an EMBL/GenBank/DDBJ whole genome shotgun (WGS) entry which is preliminary data.</text>
</comment>
<proteinExistence type="predicted"/>
<sequence>MLDYVASSPARPPADSRLGQDEHRILDLLALWNEDCAALRRAIEDQTDWGPFELAEMTPAFYDVFGARRILCRFIFHVDADAREPFECDLRRRLNSITSWKDAPRTRLLDTTHTENTS</sequence>
<dbReference type="EMBL" id="JBHPON010000002">
    <property type="protein sequence ID" value="MFC6035978.1"/>
    <property type="molecule type" value="Genomic_DNA"/>
</dbReference>
<dbReference type="Proteomes" id="UP001596116">
    <property type="component" value="Unassembled WGS sequence"/>
</dbReference>
<accession>A0ABW1KZ58</accession>
<keyword evidence="2" id="KW-1185">Reference proteome</keyword>
<evidence type="ECO:0000313" key="2">
    <source>
        <dbReference type="Proteomes" id="UP001596116"/>
    </source>
</evidence>